<accession>A0A5Q0QBR6</accession>
<evidence type="ECO:0000313" key="1">
    <source>
        <dbReference type="EMBL" id="QGA27003.1"/>
    </source>
</evidence>
<reference evidence="1 2" key="1">
    <citation type="submission" date="2019-10" db="EMBL/GenBank/DDBJ databases">
        <authorList>
            <person name="Dong K."/>
        </authorList>
    </citation>
    <scope>NUCLEOTIDE SEQUENCE [LARGE SCALE GENOMIC DNA]</scope>
    <source>
        <strain evidence="2">dk4302</strain>
    </source>
</reference>
<dbReference type="AlphaFoldDB" id="A0A5Q0QBR6"/>
<dbReference type="Proteomes" id="UP000326921">
    <property type="component" value="Chromosome"/>
</dbReference>
<proteinExistence type="predicted"/>
<dbReference type="KEGG" id="sphe:GFH32_12035"/>
<gene>
    <name evidence="1" type="ORF">GFH32_12035</name>
</gene>
<name>A0A5Q0QBR6_9SPHI</name>
<sequence length="63" mass="7152">MSEQKKRRKQYIPPRLAVDIIEFESSIAASSAMVSPGGDTVGSNPWITDETEEVIHKEWDFQD</sequence>
<dbReference type="EMBL" id="CP045652">
    <property type="protein sequence ID" value="QGA27003.1"/>
    <property type="molecule type" value="Genomic_DNA"/>
</dbReference>
<keyword evidence="2" id="KW-1185">Reference proteome</keyword>
<dbReference type="RefSeq" id="WP_153511845.1">
    <property type="nucleotide sequence ID" value="NZ_CP045652.1"/>
</dbReference>
<evidence type="ECO:0000313" key="2">
    <source>
        <dbReference type="Proteomes" id="UP000326921"/>
    </source>
</evidence>
<organism evidence="1 2">
    <name type="scientific">Sphingobacterium zhuxiongii</name>
    <dbReference type="NCBI Taxonomy" id="2662364"/>
    <lineage>
        <taxon>Bacteria</taxon>
        <taxon>Pseudomonadati</taxon>
        <taxon>Bacteroidota</taxon>
        <taxon>Sphingobacteriia</taxon>
        <taxon>Sphingobacteriales</taxon>
        <taxon>Sphingobacteriaceae</taxon>
        <taxon>Sphingobacterium</taxon>
    </lineage>
</organism>
<protein>
    <submittedName>
        <fullName evidence="1">Uncharacterized protein</fullName>
    </submittedName>
</protein>